<dbReference type="InterPro" id="IPR037401">
    <property type="entry name" value="SnoaL-like"/>
</dbReference>
<dbReference type="Pfam" id="PF04542">
    <property type="entry name" value="Sigma70_r2"/>
    <property type="match status" value="1"/>
</dbReference>
<feature type="domain" description="RNA polymerase sigma-70 region 2" evidence="6">
    <location>
        <begin position="20"/>
        <end position="84"/>
    </location>
</feature>
<dbReference type="PANTHER" id="PTHR43133:SF65">
    <property type="entry name" value="ECF RNA POLYMERASE SIGMA FACTOR SIGG"/>
    <property type="match status" value="1"/>
</dbReference>
<feature type="domain" description="RNA polymerase sigma factor 70 region 4 type 2" evidence="7">
    <location>
        <begin position="138"/>
        <end position="190"/>
    </location>
</feature>
<accession>A0ABV6NSQ0</accession>
<dbReference type="NCBIfam" id="TIGR02937">
    <property type="entry name" value="sigma70-ECF"/>
    <property type="match status" value="1"/>
</dbReference>
<comment type="subunit">
    <text evidence="2">Interacts transiently with the RNA polymerase catalytic core formed by RpoA, RpoB, RpoC and RpoZ (2 alpha, 1 beta, 1 beta' and 1 omega subunit) to form the RNA polymerase holoenzyme that can initiate transcription.</text>
</comment>
<protein>
    <submittedName>
        <fullName evidence="9">Sigma-70 family RNA polymerase sigma factor</fullName>
    </submittedName>
</protein>
<dbReference type="Proteomes" id="UP001589894">
    <property type="component" value="Unassembled WGS sequence"/>
</dbReference>
<dbReference type="InterPro" id="IPR036388">
    <property type="entry name" value="WH-like_DNA-bd_sf"/>
</dbReference>
<dbReference type="NCBIfam" id="NF006089">
    <property type="entry name" value="PRK08241.1"/>
    <property type="match status" value="1"/>
</dbReference>
<dbReference type="Gene3D" id="1.10.10.10">
    <property type="entry name" value="Winged helix-like DNA-binding domain superfamily/Winged helix DNA-binding domain"/>
    <property type="match status" value="1"/>
</dbReference>
<dbReference type="Pfam" id="PF12680">
    <property type="entry name" value="SnoaL_2"/>
    <property type="match status" value="1"/>
</dbReference>
<dbReference type="EMBL" id="JBHLUE010000004">
    <property type="protein sequence ID" value="MFC0563790.1"/>
    <property type="molecule type" value="Genomic_DNA"/>
</dbReference>
<keyword evidence="10" id="KW-1185">Reference proteome</keyword>
<dbReference type="Gene3D" id="1.10.1740.10">
    <property type="match status" value="1"/>
</dbReference>
<dbReference type="InterPro" id="IPR039425">
    <property type="entry name" value="RNA_pol_sigma-70-like"/>
</dbReference>
<evidence type="ECO:0000313" key="9">
    <source>
        <dbReference type="EMBL" id="MFC0563790.1"/>
    </source>
</evidence>
<evidence type="ECO:0000256" key="4">
    <source>
        <dbReference type="ARBA" id="ARBA00023082"/>
    </source>
</evidence>
<dbReference type="Pfam" id="PF08281">
    <property type="entry name" value="Sigma70_r4_2"/>
    <property type="match status" value="1"/>
</dbReference>
<keyword evidence="5" id="KW-0804">Transcription</keyword>
<name>A0ABV6NSQ0_9ACTN</name>
<dbReference type="InterPro" id="IPR007627">
    <property type="entry name" value="RNA_pol_sigma70_r2"/>
</dbReference>
<dbReference type="Gene3D" id="3.10.450.50">
    <property type="match status" value="1"/>
</dbReference>
<feature type="domain" description="SnoaL-like" evidence="8">
    <location>
        <begin position="212"/>
        <end position="306"/>
    </location>
</feature>
<dbReference type="InterPro" id="IPR032710">
    <property type="entry name" value="NTF2-like_dom_sf"/>
</dbReference>
<organism evidence="9 10">
    <name type="scientific">Plantactinospora siamensis</name>
    <dbReference type="NCBI Taxonomy" id="555372"/>
    <lineage>
        <taxon>Bacteria</taxon>
        <taxon>Bacillati</taxon>
        <taxon>Actinomycetota</taxon>
        <taxon>Actinomycetes</taxon>
        <taxon>Micromonosporales</taxon>
        <taxon>Micromonosporaceae</taxon>
        <taxon>Plantactinospora</taxon>
    </lineage>
</organism>
<dbReference type="SUPFAM" id="SSF88659">
    <property type="entry name" value="Sigma3 and sigma4 domains of RNA polymerase sigma factors"/>
    <property type="match status" value="1"/>
</dbReference>
<evidence type="ECO:0000259" key="6">
    <source>
        <dbReference type="Pfam" id="PF04542"/>
    </source>
</evidence>
<evidence type="ECO:0000259" key="7">
    <source>
        <dbReference type="Pfam" id="PF08281"/>
    </source>
</evidence>
<reference evidence="9 10" key="1">
    <citation type="submission" date="2024-09" db="EMBL/GenBank/DDBJ databases">
        <authorList>
            <person name="Sun Q."/>
            <person name="Mori K."/>
        </authorList>
    </citation>
    <scope>NUCLEOTIDE SEQUENCE [LARGE SCALE GENOMIC DNA]</scope>
    <source>
        <strain evidence="9 10">TBRC 2205</strain>
    </source>
</reference>
<dbReference type="InterPro" id="IPR014284">
    <property type="entry name" value="RNA_pol_sigma-70_dom"/>
</dbReference>
<dbReference type="RefSeq" id="WP_377336669.1">
    <property type="nucleotide sequence ID" value="NZ_JBHLUE010000004.1"/>
</dbReference>
<dbReference type="InterPro" id="IPR014305">
    <property type="entry name" value="RNA_pol_sigma-G_actinobac"/>
</dbReference>
<keyword evidence="4" id="KW-0731">Sigma factor</keyword>
<evidence type="ECO:0000256" key="2">
    <source>
        <dbReference type="ARBA" id="ARBA00011344"/>
    </source>
</evidence>
<evidence type="ECO:0000256" key="1">
    <source>
        <dbReference type="ARBA" id="ARBA00010641"/>
    </source>
</evidence>
<dbReference type="SUPFAM" id="SSF54427">
    <property type="entry name" value="NTF2-like"/>
    <property type="match status" value="1"/>
</dbReference>
<dbReference type="InterPro" id="IPR013249">
    <property type="entry name" value="RNA_pol_sigma70_r4_t2"/>
</dbReference>
<dbReference type="NCBIfam" id="TIGR02960">
    <property type="entry name" value="SigX5"/>
    <property type="match status" value="1"/>
</dbReference>
<comment type="caution">
    <text evidence="9">The sequence shown here is derived from an EMBL/GenBank/DDBJ whole genome shotgun (WGS) entry which is preliminary data.</text>
</comment>
<gene>
    <name evidence="9" type="ORF">ACFFHU_06365</name>
</gene>
<evidence type="ECO:0000259" key="8">
    <source>
        <dbReference type="Pfam" id="PF12680"/>
    </source>
</evidence>
<evidence type="ECO:0000256" key="3">
    <source>
        <dbReference type="ARBA" id="ARBA00023015"/>
    </source>
</evidence>
<proteinExistence type="inferred from homology"/>
<sequence length="338" mass="36689">MATLATESAADRLDLRLDGHRRELTGYCYRMLGSPFDAEDAVQETMVRAWRGMAGFDGRSSLRTWLYRIATNVCVDLARGRARRALPMDLGGPCAPVESAVGEPTPAVEWIEPAPDPAVLPAEADPAELAVARESVRLAFVAALQHLPARQRAVLVLRDVLRFSAAEVAEQLDASVTSVNSALQRARATMAARAAEAGPPATLGAAEAQLLERYVEAFERYDVDTLVALLHADAIQNMPPFRLWLRGAADIGRFLRGPGRECRGSRLVPLAANGVPAFAHYRRDPAGGYRAFSIGLVEPVDGLIARLNHFVQPALFPLFGLPERLERWPETGRPALAG</sequence>
<dbReference type="InterPro" id="IPR013325">
    <property type="entry name" value="RNA_pol_sigma_r2"/>
</dbReference>
<dbReference type="SUPFAM" id="SSF88946">
    <property type="entry name" value="Sigma2 domain of RNA polymerase sigma factors"/>
    <property type="match status" value="1"/>
</dbReference>
<dbReference type="InterPro" id="IPR013324">
    <property type="entry name" value="RNA_pol_sigma_r3/r4-like"/>
</dbReference>
<dbReference type="PANTHER" id="PTHR43133">
    <property type="entry name" value="RNA POLYMERASE ECF-TYPE SIGMA FACTO"/>
    <property type="match status" value="1"/>
</dbReference>
<keyword evidence="3" id="KW-0805">Transcription regulation</keyword>
<evidence type="ECO:0000313" key="10">
    <source>
        <dbReference type="Proteomes" id="UP001589894"/>
    </source>
</evidence>
<evidence type="ECO:0000256" key="5">
    <source>
        <dbReference type="ARBA" id="ARBA00023163"/>
    </source>
</evidence>
<comment type="similarity">
    <text evidence="1">Belongs to the sigma-70 factor family. ECF subfamily.</text>
</comment>